<dbReference type="OrthoDB" id="542013at2759"/>
<dbReference type="InterPro" id="IPR002347">
    <property type="entry name" value="SDR_fam"/>
</dbReference>
<gene>
    <name evidence="2" type="ORF">S40285_06522</name>
</gene>
<dbReference type="HOGENOM" id="CLU_010194_44_4_1"/>
<dbReference type="SUPFAM" id="SSF51735">
    <property type="entry name" value="NAD(P)-binding Rossmann-fold domains"/>
    <property type="match status" value="1"/>
</dbReference>
<dbReference type="Proteomes" id="UP000028524">
    <property type="component" value="Unassembled WGS sequence"/>
</dbReference>
<accession>A0A084QMH0</accession>
<name>A0A084QMH0_STAC4</name>
<dbReference type="STRING" id="1283841.A0A084QMH0"/>
<dbReference type="Pfam" id="PF00106">
    <property type="entry name" value="adh_short"/>
    <property type="match status" value="1"/>
</dbReference>
<evidence type="ECO:0000313" key="2">
    <source>
        <dbReference type="EMBL" id="KFA65155.1"/>
    </source>
</evidence>
<organism evidence="2 3">
    <name type="scientific">Stachybotrys chlorohalonatus (strain IBT 40285)</name>
    <dbReference type="NCBI Taxonomy" id="1283841"/>
    <lineage>
        <taxon>Eukaryota</taxon>
        <taxon>Fungi</taxon>
        <taxon>Dikarya</taxon>
        <taxon>Ascomycota</taxon>
        <taxon>Pezizomycotina</taxon>
        <taxon>Sordariomycetes</taxon>
        <taxon>Hypocreomycetidae</taxon>
        <taxon>Hypocreales</taxon>
        <taxon>Stachybotryaceae</taxon>
        <taxon>Stachybotrys</taxon>
    </lineage>
</organism>
<keyword evidence="1" id="KW-0560">Oxidoreductase</keyword>
<reference evidence="2 3" key="1">
    <citation type="journal article" date="2014" name="BMC Genomics">
        <title>Comparative genome sequencing reveals chemotype-specific gene clusters in the toxigenic black mold Stachybotrys.</title>
        <authorList>
            <person name="Semeiks J."/>
            <person name="Borek D."/>
            <person name="Otwinowski Z."/>
            <person name="Grishin N.V."/>
        </authorList>
    </citation>
    <scope>NUCLEOTIDE SEQUENCE [LARGE SCALE GENOMIC DNA]</scope>
    <source>
        <strain evidence="2 3">IBT 40285</strain>
    </source>
</reference>
<dbReference type="PANTHER" id="PTHR43157:SF61">
    <property type="entry name" value="DEHYDROGENASE_REDUCTASE FAMILY PROTEIN, PUTATIVE (AFU_ORTHOLOGUE AFUA_3G01250)-RELATED"/>
    <property type="match status" value="1"/>
</dbReference>
<dbReference type="AlphaFoldDB" id="A0A084QMH0"/>
<proteinExistence type="predicted"/>
<dbReference type="OMA" id="CLLHSCE"/>
<keyword evidence="3" id="KW-1185">Reference proteome</keyword>
<evidence type="ECO:0000313" key="3">
    <source>
        <dbReference type="Proteomes" id="UP000028524"/>
    </source>
</evidence>
<dbReference type="InterPro" id="IPR036291">
    <property type="entry name" value="NAD(P)-bd_dom_sf"/>
</dbReference>
<dbReference type="EMBL" id="KL660617">
    <property type="protein sequence ID" value="KFA65155.1"/>
    <property type="molecule type" value="Genomic_DNA"/>
</dbReference>
<dbReference type="GO" id="GO:0016491">
    <property type="term" value="F:oxidoreductase activity"/>
    <property type="evidence" value="ECO:0007669"/>
    <property type="project" value="UniProtKB-KW"/>
</dbReference>
<dbReference type="Gene3D" id="3.40.50.720">
    <property type="entry name" value="NAD(P)-binding Rossmann-like Domain"/>
    <property type="match status" value="1"/>
</dbReference>
<sequence length="331" mass="35918">MSSGTSPSTARVFTQPLELPLQISQEVCHGRTYIVTGANVGLGRAAAQHLVAAGAAKVIMTARNVDAGKIALSEIETATGTTNVAELWELDLSRFDSVRQFADKATSTLDRIDAVIHNAGLAALGDKKLEGFHQPLTVNVLGTFLLAVLLLPKMRRDAENLNILPHMTVVSSGTSFDMGPLWPAYRDDPLTKMNAEDNIGMKVYPLSKLLQVLAVRQMARLLPLSRGKVVINVIDPGLCKTELIRGAQGPLRESILEMHKKYGRTSEMGSRTLLAGAVAGKESHGKYMDSCEIAEQYVGSWITPEDEQRTWESIAEVIETISPGCVQRALE</sequence>
<dbReference type="PANTHER" id="PTHR43157">
    <property type="entry name" value="PHOSPHATIDYLINOSITOL-GLYCAN BIOSYNTHESIS CLASS F PROTEIN-RELATED"/>
    <property type="match status" value="1"/>
</dbReference>
<evidence type="ECO:0000256" key="1">
    <source>
        <dbReference type="ARBA" id="ARBA00023002"/>
    </source>
</evidence>
<protein>
    <submittedName>
        <fullName evidence="2">Uncharacterized protein</fullName>
    </submittedName>
</protein>
<dbReference type="PRINTS" id="PR00081">
    <property type="entry name" value="GDHRDH"/>
</dbReference>
<dbReference type="InParanoid" id="A0A084QMH0"/>